<dbReference type="InterPro" id="IPR053151">
    <property type="entry name" value="RNase_H-like"/>
</dbReference>
<dbReference type="Gene3D" id="3.30.420.10">
    <property type="entry name" value="Ribonuclease H-like superfamily/Ribonuclease H"/>
    <property type="match status" value="1"/>
</dbReference>
<sequence>MLTYNWASDLLALYLGSNQKTPKINTPKPVLHWQPPPKDFFLINTDASLVVGQPGYSLSVVIRYSEGSLAVAEVEFTPGCISVLLAEAAAILLGLQLALRWSIFKAKVGSDSHTIIQAFPQNANNHKDWGQLVQKAIHMRDSFQCLDFLFVARNCNNVANSLAK</sequence>
<dbReference type="PANTHER" id="PTHR47723">
    <property type="entry name" value="OS05G0353850 PROTEIN"/>
    <property type="match status" value="1"/>
</dbReference>
<dbReference type="InterPro" id="IPR036397">
    <property type="entry name" value="RNaseH_sf"/>
</dbReference>
<proteinExistence type="predicted"/>
<dbReference type="EMBL" id="JAATIP010000166">
    <property type="protein sequence ID" value="KAF4364583.1"/>
    <property type="molecule type" value="Genomic_DNA"/>
</dbReference>
<dbReference type="GO" id="GO:0003676">
    <property type="term" value="F:nucleic acid binding"/>
    <property type="evidence" value="ECO:0007669"/>
    <property type="project" value="InterPro"/>
</dbReference>
<dbReference type="Pfam" id="PF13456">
    <property type="entry name" value="RVT_3"/>
    <property type="match status" value="1"/>
</dbReference>
<dbReference type="Proteomes" id="UP000525078">
    <property type="component" value="Unassembled WGS sequence"/>
</dbReference>
<gene>
    <name evidence="2" type="ORF">F8388_015274</name>
</gene>
<dbReference type="AlphaFoldDB" id="A0A7J6F1K6"/>
<dbReference type="InterPro" id="IPR012337">
    <property type="entry name" value="RNaseH-like_sf"/>
</dbReference>
<evidence type="ECO:0000259" key="1">
    <source>
        <dbReference type="Pfam" id="PF13456"/>
    </source>
</evidence>
<name>A0A7J6F1K6_CANSA</name>
<dbReference type="PANTHER" id="PTHR47723:SF19">
    <property type="entry name" value="POLYNUCLEOTIDYL TRANSFERASE, RIBONUCLEASE H-LIKE SUPERFAMILY PROTEIN"/>
    <property type="match status" value="1"/>
</dbReference>
<accession>A0A7J6F1K6</accession>
<dbReference type="SUPFAM" id="SSF53098">
    <property type="entry name" value="Ribonuclease H-like"/>
    <property type="match status" value="1"/>
</dbReference>
<organism evidence="2 3">
    <name type="scientific">Cannabis sativa</name>
    <name type="common">Hemp</name>
    <name type="synonym">Marijuana</name>
    <dbReference type="NCBI Taxonomy" id="3483"/>
    <lineage>
        <taxon>Eukaryota</taxon>
        <taxon>Viridiplantae</taxon>
        <taxon>Streptophyta</taxon>
        <taxon>Embryophyta</taxon>
        <taxon>Tracheophyta</taxon>
        <taxon>Spermatophyta</taxon>
        <taxon>Magnoliopsida</taxon>
        <taxon>eudicotyledons</taxon>
        <taxon>Gunneridae</taxon>
        <taxon>Pentapetalae</taxon>
        <taxon>rosids</taxon>
        <taxon>fabids</taxon>
        <taxon>Rosales</taxon>
        <taxon>Cannabaceae</taxon>
        <taxon>Cannabis</taxon>
    </lineage>
</organism>
<evidence type="ECO:0000313" key="3">
    <source>
        <dbReference type="Proteomes" id="UP000525078"/>
    </source>
</evidence>
<reference evidence="2 3" key="1">
    <citation type="journal article" date="2020" name="bioRxiv">
        <title>Sequence and annotation of 42 cannabis genomes reveals extensive copy number variation in cannabinoid synthesis and pathogen resistance genes.</title>
        <authorList>
            <person name="Mckernan K.J."/>
            <person name="Helbert Y."/>
            <person name="Kane L.T."/>
            <person name="Ebling H."/>
            <person name="Zhang L."/>
            <person name="Liu B."/>
            <person name="Eaton Z."/>
            <person name="Mclaughlin S."/>
            <person name="Kingan S."/>
            <person name="Baybayan P."/>
            <person name="Concepcion G."/>
            <person name="Jordan M."/>
            <person name="Riva A."/>
            <person name="Barbazuk W."/>
            <person name="Harkins T."/>
        </authorList>
    </citation>
    <scope>NUCLEOTIDE SEQUENCE [LARGE SCALE GENOMIC DNA]</scope>
    <source>
        <strain evidence="3">cv. Jamaican Lion 4</strain>
        <tissue evidence="2">Leaf</tissue>
    </source>
</reference>
<feature type="domain" description="RNase H type-1" evidence="1">
    <location>
        <begin position="44"/>
        <end position="164"/>
    </location>
</feature>
<evidence type="ECO:0000313" key="2">
    <source>
        <dbReference type="EMBL" id="KAF4364583.1"/>
    </source>
</evidence>
<protein>
    <recommendedName>
        <fullName evidence="1">RNase H type-1 domain-containing protein</fullName>
    </recommendedName>
</protein>
<dbReference type="GO" id="GO:0004523">
    <property type="term" value="F:RNA-DNA hybrid ribonuclease activity"/>
    <property type="evidence" value="ECO:0007669"/>
    <property type="project" value="InterPro"/>
</dbReference>
<comment type="caution">
    <text evidence="2">The sequence shown here is derived from an EMBL/GenBank/DDBJ whole genome shotgun (WGS) entry which is preliminary data.</text>
</comment>
<dbReference type="InterPro" id="IPR002156">
    <property type="entry name" value="RNaseH_domain"/>
</dbReference>